<reference evidence="1" key="1">
    <citation type="submission" date="2014-11" db="EMBL/GenBank/DDBJ databases">
        <authorList>
            <person name="Amaro Gonzalez C."/>
        </authorList>
    </citation>
    <scope>NUCLEOTIDE SEQUENCE</scope>
</reference>
<proteinExistence type="predicted"/>
<dbReference type="AlphaFoldDB" id="A0A0E9PWJ1"/>
<name>A0A0E9PWJ1_ANGAN</name>
<accession>A0A0E9PWJ1</accession>
<dbReference type="EMBL" id="GBXM01099920">
    <property type="protein sequence ID" value="JAH08657.1"/>
    <property type="molecule type" value="Transcribed_RNA"/>
</dbReference>
<organism evidence="1">
    <name type="scientific">Anguilla anguilla</name>
    <name type="common">European freshwater eel</name>
    <name type="synonym">Muraena anguilla</name>
    <dbReference type="NCBI Taxonomy" id="7936"/>
    <lineage>
        <taxon>Eukaryota</taxon>
        <taxon>Metazoa</taxon>
        <taxon>Chordata</taxon>
        <taxon>Craniata</taxon>
        <taxon>Vertebrata</taxon>
        <taxon>Euteleostomi</taxon>
        <taxon>Actinopterygii</taxon>
        <taxon>Neopterygii</taxon>
        <taxon>Teleostei</taxon>
        <taxon>Anguilliformes</taxon>
        <taxon>Anguillidae</taxon>
        <taxon>Anguilla</taxon>
    </lineage>
</organism>
<sequence>MCCSANFNSPSKINDCFIKRFIIKAFGVKCELGILFLK</sequence>
<reference evidence="1" key="2">
    <citation type="journal article" date="2015" name="Fish Shellfish Immunol.">
        <title>Early steps in the European eel (Anguilla anguilla)-Vibrio vulnificus interaction in the gills: Role of the RtxA13 toxin.</title>
        <authorList>
            <person name="Callol A."/>
            <person name="Pajuelo D."/>
            <person name="Ebbesson L."/>
            <person name="Teles M."/>
            <person name="MacKenzie S."/>
            <person name="Amaro C."/>
        </authorList>
    </citation>
    <scope>NUCLEOTIDE SEQUENCE</scope>
</reference>
<protein>
    <submittedName>
        <fullName evidence="1">Uncharacterized protein</fullName>
    </submittedName>
</protein>
<evidence type="ECO:0000313" key="1">
    <source>
        <dbReference type="EMBL" id="JAH08657.1"/>
    </source>
</evidence>